<comment type="caution">
    <text evidence="2">The sequence shown here is derived from an EMBL/GenBank/DDBJ whole genome shotgun (WGS) entry which is preliminary data.</text>
</comment>
<dbReference type="Proteomes" id="UP000887013">
    <property type="component" value="Unassembled WGS sequence"/>
</dbReference>
<keyword evidence="1" id="KW-0472">Membrane</keyword>
<feature type="transmembrane region" description="Helical" evidence="1">
    <location>
        <begin position="24"/>
        <end position="41"/>
    </location>
</feature>
<proteinExistence type="predicted"/>
<evidence type="ECO:0000313" key="3">
    <source>
        <dbReference type="Proteomes" id="UP000887013"/>
    </source>
</evidence>
<protein>
    <submittedName>
        <fullName evidence="2">Lysophospholipid acyltransferase 5</fullName>
    </submittedName>
</protein>
<dbReference type="GO" id="GO:0016746">
    <property type="term" value="F:acyltransferase activity"/>
    <property type="evidence" value="ECO:0007669"/>
    <property type="project" value="UniProtKB-KW"/>
</dbReference>
<dbReference type="OrthoDB" id="5974730at2759"/>
<name>A0A8X6PJU1_NEPPI</name>
<keyword evidence="1" id="KW-0812">Transmembrane</keyword>
<keyword evidence="1" id="KW-1133">Transmembrane helix</keyword>
<accession>A0A8X6PJU1</accession>
<dbReference type="EMBL" id="BMAW01070227">
    <property type="protein sequence ID" value="GFT72334.1"/>
    <property type="molecule type" value="Genomic_DNA"/>
</dbReference>
<evidence type="ECO:0000256" key="1">
    <source>
        <dbReference type="SAM" id="Phobius"/>
    </source>
</evidence>
<feature type="transmembrane region" description="Helical" evidence="1">
    <location>
        <begin position="53"/>
        <end position="73"/>
    </location>
</feature>
<reference evidence="2" key="1">
    <citation type="submission" date="2020-08" db="EMBL/GenBank/DDBJ databases">
        <title>Multicomponent nature underlies the extraordinary mechanical properties of spider dragline silk.</title>
        <authorList>
            <person name="Kono N."/>
            <person name="Nakamura H."/>
            <person name="Mori M."/>
            <person name="Yoshida Y."/>
            <person name="Ohtoshi R."/>
            <person name="Malay A.D."/>
            <person name="Moran D.A.P."/>
            <person name="Tomita M."/>
            <person name="Numata K."/>
            <person name="Arakawa K."/>
        </authorList>
    </citation>
    <scope>NUCLEOTIDE SEQUENCE</scope>
</reference>
<keyword evidence="2" id="KW-0012">Acyltransferase</keyword>
<keyword evidence="2" id="KW-0808">Transferase</keyword>
<sequence length="179" mass="20219">MAESEAGSGDFNVYVAELLGAPEPVVRLILTILLGYPLALLRHCYLFGEPSILPHLLFVSCVLSYVVYDYGFVSLHHFCLSTICEKNTETLSNEKEKTALKKYPSLLEIVGHAYFFGGFIVDPQIYRACLYFMCFCGCLPYDSFETVPCRSEGDESVVKLNHYFILDDEKKLDCISCIH</sequence>
<organism evidence="2 3">
    <name type="scientific">Nephila pilipes</name>
    <name type="common">Giant wood spider</name>
    <name type="synonym">Nephila maculata</name>
    <dbReference type="NCBI Taxonomy" id="299642"/>
    <lineage>
        <taxon>Eukaryota</taxon>
        <taxon>Metazoa</taxon>
        <taxon>Ecdysozoa</taxon>
        <taxon>Arthropoda</taxon>
        <taxon>Chelicerata</taxon>
        <taxon>Arachnida</taxon>
        <taxon>Araneae</taxon>
        <taxon>Araneomorphae</taxon>
        <taxon>Entelegynae</taxon>
        <taxon>Araneoidea</taxon>
        <taxon>Nephilidae</taxon>
        <taxon>Nephila</taxon>
    </lineage>
</organism>
<gene>
    <name evidence="2" type="primary">Lpcat3_0</name>
    <name evidence="2" type="ORF">NPIL_158591</name>
</gene>
<keyword evidence="3" id="KW-1185">Reference proteome</keyword>
<evidence type="ECO:0000313" key="2">
    <source>
        <dbReference type="EMBL" id="GFT72334.1"/>
    </source>
</evidence>
<dbReference type="AlphaFoldDB" id="A0A8X6PJU1"/>